<sequence>RAPWIREWERYVEKIRHRCTTTGETYENVVATVKGCVKRKTLKNLATYVLKKPMVDVSDADIMRAVQARCCTLKNEFVPDVTSLFRQKLKMDLSMDDCDARIFRYYVDFNGIVEDNGLQGLIVLKAQINRLIDFERRDCKSDDDYALKGESKSAKSGCKPPKNNSANAGRKPGPARSESPRPAQLVLPRHLAPPPKEGCLFCKGTHWLADYPTPADTQRGNAQHKYREVKEQRANAVCSKAARYGRSGRTVRINGVVEMTYSPDTGAAKSVVPRGIVDAIREMQPTLQVTNLPTVVEAVMADGRVQLCEQEVLLDLGLTTMLVLSHYGQFPV</sequence>
<keyword evidence="3" id="KW-1185">Reference proteome</keyword>
<organism evidence="2 3">
    <name type="scientific">Phytophthora megakarya</name>
    <dbReference type="NCBI Taxonomy" id="4795"/>
    <lineage>
        <taxon>Eukaryota</taxon>
        <taxon>Sar</taxon>
        <taxon>Stramenopiles</taxon>
        <taxon>Oomycota</taxon>
        <taxon>Peronosporomycetes</taxon>
        <taxon>Peronosporales</taxon>
        <taxon>Peronosporaceae</taxon>
        <taxon>Phytophthora</taxon>
    </lineage>
</organism>
<name>A0A225UR55_9STRA</name>
<evidence type="ECO:0000256" key="1">
    <source>
        <dbReference type="SAM" id="MobiDB-lite"/>
    </source>
</evidence>
<dbReference type="Proteomes" id="UP000198211">
    <property type="component" value="Unassembled WGS sequence"/>
</dbReference>
<evidence type="ECO:0000313" key="3">
    <source>
        <dbReference type="Proteomes" id="UP000198211"/>
    </source>
</evidence>
<reference evidence="3" key="1">
    <citation type="submission" date="2017-03" db="EMBL/GenBank/DDBJ databases">
        <title>Phytopthora megakarya and P. palmivora, two closely related causual agents of cacao black pod achieved similar genome size and gene model numbers by different mechanisms.</title>
        <authorList>
            <person name="Ali S."/>
            <person name="Shao J."/>
            <person name="Larry D.J."/>
            <person name="Kronmiller B."/>
            <person name="Shen D."/>
            <person name="Strem M.D."/>
            <person name="Melnick R.L."/>
            <person name="Guiltinan M.J."/>
            <person name="Tyler B.M."/>
            <person name="Meinhardt L.W."/>
            <person name="Bailey B.A."/>
        </authorList>
    </citation>
    <scope>NUCLEOTIDE SEQUENCE [LARGE SCALE GENOMIC DNA]</scope>
    <source>
        <strain evidence="3">zdho120</strain>
    </source>
</reference>
<feature type="non-terminal residue" evidence="2">
    <location>
        <position position="1"/>
    </location>
</feature>
<gene>
    <name evidence="2" type="ORF">PHMEG_00034563</name>
</gene>
<dbReference type="AlphaFoldDB" id="A0A225UR55"/>
<protein>
    <submittedName>
        <fullName evidence="2">Uncharacterized protein</fullName>
    </submittedName>
</protein>
<proteinExistence type="predicted"/>
<evidence type="ECO:0000313" key="2">
    <source>
        <dbReference type="EMBL" id="OWY95430.1"/>
    </source>
</evidence>
<accession>A0A225UR55</accession>
<dbReference type="EMBL" id="NBNE01012941">
    <property type="protein sequence ID" value="OWY95430.1"/>
    <property type="molecule type" value="Genomic_DNA"/>
</dbReference>
<feature type="region of interest" description="Disordered" evidence="1">
    <location>
        <begin position="148"/>
        <end position="182"/>
    </location>
</feature>
<comment type="caution">
    <text evidence="2">The sequence shown here is derived from an EMBL/GenBank/DDBJ whole genome shotgun (WGS) entry which is preliminary data.</text>
</comment>